<dbReference type="GO" id="GO:0005886">
    <property type="term" value="C:plasma membrane"/>
    <property type="evidence" value="ECO:0007669"/>
    <property type="project" value="UniProtKB-SubCell"/>
</dbReference>
<keyword evidence="5 9" id="KW-0472">Membrane</keyword>
<keyword evidence="7" id="KW-0479">Metal-binding</keyword>
<gene>
    <name evidence="11" type="ORF">EHO60_01390</name>
</gene>
<dbReference type="InterPro" id="IPR050448">
    <property type="entry name" value="OpgB/LTA_synthase_biosynth"/>
</dbReference>
<evidence type="ECO:0000256" key="3">
    <source>
        <dbReference type="ARBA" id="ARBA00022692"/>
    </source>
</evidence>
<dbReference type="Gene3D" id="3.40.720.10">
    <property type="entry name" value="Alkaline Phosphatase, subunit A"/>
    <property type="match status" value="1"/>
</dbReference>
<feature type="domain" description="Sulfatase N-terminal" evidence="10">
    <location>
        <begin position="280"/>
        <end position="553"/>
    </location>
</feature>
<dbReference type="InterPro" id="IPR000917">
    <property type="entry name" value="Sulfatase_N"/>
</dbReference>
<accession>A0A4V3JE39</accession>
<evidence type="ECO:0000256" key="5">
    <source>
        <dbReference type="ARBA" id="ARBA00023136"/>
    </source>
</evidence>
<reference evidence="11" key="1">
    <citation type="journal article" date="2019" name="PLoS Negl. Trop. Dis.">
        <title>Revisiting the worldwide diversity of Leptospira species in the environment.</title>
        <authorList>
            <person name="Vincent A.T."/>
            <person name="Schiettekatte O."/>
            <person name="Bourhy P."/>
            <person name="Veyrier F.J."/>
            <person name="Picardeau M."/>
        </authorList>
    </citation>
    <scope>NUCLEOTIDE SEQUENCE [LARGE SCALE GENOMIC DNA]</scope>
    <source>
        <strain evidence="11">SSW15</strain>
    </source>
</reference>
<dbReference type="InterPro" id="IPR012160">
    <property type="entry name" value="LtaS-like"/>
</dbReference>
<comment type="caution">
    <text evidence="11">The sequence shown here is derived from an EMBL/GenBank/DDBJ whole genome shotgun (WGS) entry which is preliminary data.</text>
</comment>
<evidence type="ECO:0000256" key="4">
    <source>
        <dbReference type="ARBA" id="ARBA00022989"/>
    </source>
</evidence>
<dbReference type="PANTHER" id="PTHR47371">
    <property type="entry name" value="LIPOTEICHOIC ACID SYNTHASE"/>
    <property type="match status" value="1"/>
</dbReference>
<keyword evidence="7" id="KW-0464">Manganese</keyword>
<feature type="binding site" evidence="8">
    <location>
        <position position="288"/>
    </location>
    <ligand>
        <name>Mn(2+)</name>
        <dbReference type="ChEBI" id="CHEBI:29035"/>
    </ligand>
</feature>
<evidence type="ECO:0000259" key="10">
    <source>
        <dbReference type="Pfam" id="PF00884"/>
    </source>
</evidence>
<dbReference type="Proteomes" id="UP000298458">
    <property type="component" value="Unassembled WGS sequence"/>
</dbReference>
<evidence type="ECO:0000256" key="2">
    <source>
        <dbReference type="ARBA" id="ARBA00022475"/>
    </source>
</evidence>
<feature type="transmembrane region" description="Helical" evidence="9">
    <location>
        <begin position="174"/>
        <end position="192"/>
    </location>
</feature>
<feature type="binding site" evidence="7">
    <location>
        <position position="449"/>
    </location>
    <ligand>
        <name>substrate</name>
    </ligand>
</feature>
<organism evidence="11 12">
    <name type="scientific">Leptospira fletcheri</name>
    <dbReference type="NCBI Taxonomy" id="2484981"/>
    <lineage>
        <taxon>Bacteria</taxon>
        <taxon>Pseudomonadati</taxon>
        <taxon>Spirochaetota</taxon>
        <taxon>Spirochaetia</taxon>
        <taxon>Leptospirales</taxon>
        <taxon>Leptospiraceae</taxon>
        <taxon>Leptospira</taxon>
    </lineage>
</organism>
<protein>
    <submittedName>
        <fullName evidence="11">LTA synthase family protein</fullName>
    </submittedName>
</protein>
<evidence type="ECO:0000256" key="6">
    <source>
        <dbReference type="PIRSR" id="PIRSR005091-1"/>
    </source>
</evidence>
<dbReference type="GO" id="GO:0046872">
    <property type="term" value="F:metal ion binding"/>
    <property type="evidence" value="ECO:0007669"/>
    <property type="project" value="UniProtKB-KW"/>
</dbReference>
<feature type="binding site" evidence="8">
    <location>
        <position position="506"/>
    </location>
    <ligand>
        <name>Mn(2+)</name>
        <dbReference type="ChEBI" id="CHEBI:29035"/>
    </ligand>
</feature>
<dbReference type="CDD" id="cd16015">
    <property type="entry name" value="LTA_synthase"/>
    <property type="match status" value="1"/>
</dbReference>
<keyword evidence="2" id="KW-1003">Cell membrane</keyword>
<evidence type="ECO:0000313" key="11">
    <source>
        <dbReference type="EMBL" id="TGK14025.1"/>
    </source>
</evidence>
<evidence type="ECO:0000256" key="9">
    <source>
        <dbReference type="SAM" id="Phobius"/>
    </source>
</evidence>
<feature type="transmembrane region" description="Helical" evidence="9">
    <location>
        <begin position="46"/>
        <end position="74"/>
    </location>
</feature>
<dbReference type="OrthoDB" id="5901192at2"/>
<dbReference type="PIRSF" id="PIRSF005091">
    <property type="entry name" value="Mmb_sulf_HI1246"/>
    <property type="match status" value="1"/>
</dbReference>
<dbReference type="Pfam" id="PF00884">
    <property type="entry name" value="Sulfatase"/>
    <property type="match status" value="1"/>
</dbReference>
<dbReference type="EMBL" id="RQET01000001">
    <property type="protein sequence ID" value="TGK14025.1"/>
    <property type="molecule type" value="Genomic_DNA"/>
</dbReference>
<keyword evidence="4 9" id="KW-1133">Transmembrane helix</keyword>
<dbReference type="RefSeq" id="WP_135766366.1">
    <property type="nucleotide sequence ID" value="NZ_RQET01000001.1"/>
</dbReference>
<feature type="binding site" evidence="8">
    <location>
        <position position="332"/>
    </location>
    <ligand>
        <name>Mn(2+)</name>
        <dbReference type="ChEBI" id="CHEBI:29035"/>
    </ligand>
</feature>
<feature type="transmembrane region" description="Helical" evidence="9">
    <location>
        <begin position="12"/>
        <end position="34"/>
    </location>
</feature>
<comment type="subcellular location">
    <subcellularLocation>
        <location evidence="1">Cell membrane</location>
        <topology evidence="1">Multi-pass membrane protein</topology>
    </subcellularLocation>
</comment>
<evidence type="ECO:0000256" key="7">
    <source>
        <dbReference type="PIRSR" id="PIRSR005091-2"/>
    </source>
</evidence>
<sequence>MEKKTSFNIRLILFYFLLFYIILLLYKIAFVWIYSYRLDGVGVRAFLLASAVGLRFDLATISMLLALFAVPLLVPVLGRIRFYRLFWGYSAILITLWMVGHLSADLIYYENGNKHLGYEGFVFFGNSFWVIFKSALTESPRFLTFMICSAVVFLLVAGVVFWRRVPKNSEQGNWIYESLRLFLIVAFLVIAIRGGVQETPLRPAYAATSTNPFLNDLPLNGIYTSIIDLKSQNLNPNLVMKKTDAVRIVREEIEYPNAEFVSDKYPLLRFQKGTNEGAPPNIVLVLLESWTGKFIRPISDGMVEGKELTPHFNRLVREGKFFTHFFASGGRTTNGMMSVLTGIPDRPGLTVVRTHQVLGNFSGIGSIFKNLGYETYFVTGGDLTFDNESVLMPHWGFQTVVGEAEIRSLGRFQKGAWGYDDADVLQLLHEKISSSSKPFFGVALTLTTHYPYKTPEKRFDIFDSSIRDYEYLNVYHYSDWAIGQFIERAKKFPYFKNTVFVFVADHTHHRYLNYYEDRNIPFLIYAPGRISPGRNDAFASQLDIIPTVLGIVGKPAYFSSMGRDLFSSNRTESAYFAYGTLFGWIEKDLFHLEYADGKGGAEYSVSAPQGPTEFCKKDPAFCRQASDKARAFLNLSYQLLNSNSIFPSEKEMRSGSFAD</sequence>
<dbReference type="SUPFAM" id="SSF53649">
    <property type="entry name" value="Alkaline phosphatase-like"/>
    <property type="match status" value="1"/>
</dbReference>
<evidence type="ECO:0000313" key="12">
    <source>
        <dbReference type="Proteomes" id="UP000298458"/>
    </source>
</evidence>
<dbReference type="Gene3D" id="3.30.1120.80">
    <property type="match status" value="1"/>
</dbReference>
<dbReference type="AlphaFoldDB" id="A0A4V3JE39"/>
<evidence type="ECO:0000256" key="1">
    <source>
        <dbReference type="ARBA" id="ARBA00004651"/>
    </source>
</evidence>
<feature type="transmembrane region" description="Helical" evidence="9">
    <location>
        <begin position="86"/>
        <end position="104"/>
    </location>
</feature>
<keyword evidence="12" id="KW-1185">Reference proteome</keyword>
<feature type="transmembrane region" description="Helical" evidence="9">
    <location>
        <begin position="142"/>
        <end position="162"/>
    </location>
</feature>
<dbReference type="PANTHER" id="PTHR47371:SF3">
    <property type="entry name" value="PHOSPHOGLYCEROL TRANSFERASE I"/>
    <property type="match status" value="1"/>
</dbReference>
<keyword evidence="3 9" id="KW-0812">Transmembrane</keyword>
<evidence type="ECO:0000256" key="8">
    <source>
        <dbReference type="PIRSR" id="PIRSR005091-3"/>
    </source>
</evidence>
<feature type="active site" evidence="6">
    <location>
        <position position="332"/>
    </location>
</feature>
<proteinExistence type="predicted"/>
<dbReference type="InterPro" id="IPR017850">
    <property type="entry name" value="Alkaline_phosphatase_core_sf"/>
</dbReference>
<name>A0A4V3JE39_9LEPT</name>
<feature type="binding site" evidence="8">
    <location>
        <position position="505"/>
    </location>
    <ligand>
        <name>Mn(2+)</name>
        <dbReference type="ChEBI" id="CHEBI:29035"/>
    </ligand>
</feature>